<evidence type="ECO:0008006" key="3">
    <source>
        <dbReference type="Google" id="ProtNLM"/>
    </source>
</evidence>
<organism evidence="1 2">
    <name type="scientific">Anatilimnocola aggregata</name>
    <dbReference type="NCBI Taxonomy" id="2528021"/>
    <lineage>
        <taxon>Bacteria</taxon>
        <taxon>Pseudomonadati</taxon>
        <taxon>Planctomycetota</taxon>
        <taxon>Planctomycetia</taxon>
        <taxon>Pirellulales</taxon>
        <taxon>Pirellulaceae</taxon>
        <taxon>Anatilimnocola</taxon>
    </lineage>
</organism>
<reference evidence="1 2" key="1">
    <citation type="submission" date="2019-02" db="EMBL/GenBank/DDBJ databases">
        <title>Deep-cultivation of Planctomycetes and their phenomic and genomic characterization uncovers novel biology.</title>
        <authorList>
            <person name="Wiegand S."/>
            <person name="Jogler M."/>
            <person name="Boedeker C."/>
            <person name="Pinto D."/>
            <person name="Vollmers J."/>
            <person name="Rivas-Marin E."/>
            <person name="Kohn T."/>
            <person name="Peeters S.H."/>
            <person name="Heuer A."/>
            <person name="Rast P."/>
            <person name="Oberbeckmann S."/>
            <person name="Bunk B."/>
            <person name="Jeske O."/>
            <person name="Meyerdierks A."/>
            <person name="Storesund J.E."/>
            <person name="Kallscheuer N."/>
            <person name="Luecker S."/>
            <person name="Lage O.M."/>
            <person name="Pohl T."/>
            <person name="Merkel B.J."/>
            <person name="Hornburger P."/>
            <person name="Mueller R.-W."/>
            <person name="Bruemmer F."/>
            <person name="Labrenz M."/>
            <person name="Spormann A.M."/>
            <person name="Op den Camp H."/>
            <person name="Overmann J."/>
            <person name="Amann R."/>
            <person name="Jetten M.S.M."/>
            <person name="Mascher T."/>
            <person name="Medema M.H."/>
            <person name="Devos D.P."/>
            <person name="Kaster A.-K."/>
            <person name="Ovreas L."/>
            <person name="Rohde M."/>
            <person name="Galperin M.Y."/>
            <person name="Jogler C."/>
        </authorList>
    </citation>
    <scope>NUCLEOTIDE SEQUENCE [LARGE SCALE GENOMIC DNA]</scope>
    <source>
        <strain evidence="1 2">ETA_A8</strain>
    </source>
</reference>
<dbReference type="EMBL" id="CP036274">
    <property type="protein sequence ID" value="QDU28517.1"/>
    <property type="molecule type" value="Genomic_DNA"/>
</dbReference>
<dbReference type="KEGG" id="aagg:ETAA8_36190"/>
<protein>
    <recommendedName>
        <fullName evidence="3">Trypsin-like serine protease</fullName>
    </recommendedName>
</protein>
<keyword evidence="2" id="KW-1185">Reference proteome</keyword>
<proteinExistence type="predicted"/>
<sequence length="221" mass="24575">MPQQVLLARKGITRVEEAGKSVLRVNVNGEMDVGYIAIVPGTSESLGHQAIEIDRICNFGRGQPGRNSFLWGYPDWSEAPHNHRMSKSGNVDLQPINYAFPLLAADEWGDLEDSRFPFKKSRDIVFRYDRHEDLKCGDGTLPNPKGMSGCGLWQGITRIGPNDLWVAEDIKLIGIQCCVGRPDSPPFARCVQIHHWLSLVANDFPSLRRAIGKVKTVSSPP</sequence>
<dbReference type="AlphaFoldDB" id="A0A517YE79"/>
<dbReference type="Proteomes" id="UP000315017">
    <property type="component" value="Chromosome"/>
</dbReference>
<gene>
    <name evidence="1" type="ORF">ETAA8_36190</name>
</gene>
<evidence type="ECO:0000313" key="2">
    <source>
        <dbReference type="Proteomes" id="UP000315017"/>
    </source>
</evidence>
<name>A0A517YE79_9BACT</name>
<evidence type="ECO:0000313" key="1">
    <source>
        <dbReference type="EMBL" id="QDU28517.1"/>
    </source>
</evidence>
<accession>A0A517YE79</accession>